<dbReference type="EMBL" id="AP023359">
    <property type="protein sequence ID" value="BCJ65702.1"/>
    <property type="molecule type" value="Genomic_DNA"/>
</dbReference>
<accession>A0A810MX96</accession>
<proteinExistence type="predicted"/>
<keyword evidence="2" id="KW-1185">Reference proteome</keyword>
<name>A0A810MX96_9ACTN</name>
<gene>
    <name evidence="1" type="ORF">Prubr_27230</name>
</gene>
<organism evidence="1 2">
    <name type="scientific">Polymorphospora rubra</name>
    <dbReference type="NCBI Taxonomy" id="338584"/>
    <lineage>
        <taxon>Bacteria</taxon>
        <taxon>Bacillati</taxon>
        <taxon>Actinomycetota</taxon>
        <taxon>Actinomycetes</taxon>
        <taxon>Micromonosporales</taxon>
        <taxon>Micromonosporaceae</taxon>
        <taxon>Polymorphospora</taxon>
    </lineage>
</organism>
<sequence length="449" mass="48489">MSPPAAGASAHAIQEHISWIRRHVLHAPGDPLAAAQDFARLLNATSHYLANGRLTAMRALQHTWSGQAETAFHGATDPHPDAALRAGAELLRRWAGARGSELLVTLDPTLEPYRSWLAAPPSNDPIQGDPRALADLAAARAAARRLQARPESEPTDLAAAVLMVKAAAVRAAGGAAQLVAHVCQREGLGVLPRLKSVLDTPRPQTPATETVPPPTSEDLAALAPQVRNWSGFSTAMAGVVTLDLEPRLGKRRTSACLPLDAGRSVVLASFDGSHDASASVLHEVAHAFTYWTLASTPELLRPPRAIDEQVALDIELRLHLAWAERLDPHSRIGFVAAVEHRWWLLLNDTMCRLERELHVLKLLDTGDTEAAIELLLDQVPLAELRGNPQLVDEELAPARYATGATRALADWSTSTPFDQHVRLGAAPATPAPVEAVSDQWRRYMSVLRL</sequence>
<dbReference type="AlphaFoldDB" id="A0A810MX96"/>
<protein>
    <submittedName>
        <fullName evidence="1">Uncharacterized protein</fullName>
    </submittedName>
</protein>
<dbReference type="KEGG" id="pry:Prubr_27230"/>
<evidence type="ECO:0000313" key="1">
    <source>
        <dbReference type="EMBL" id="BCJ65702.1"/>
    </source>
</evidence>
<dbReference type="Proteomes" id="UP000680866">
    <property type="component" value="Chromosome"/>
</dbReference>
<dbReference type="SUPFAM" id="SSF55486">
    <property type="entry name" value="Metalloproteases ('zincins'), catalytic domain"/>
    <property type="match status" value="1"/>
</dbReference>
<dbReference type="Gene3D" id="1.10.1370.20">
    <property type="entry name" value="Oligoendopeptidase f, C-terminal domain"/>
    <property type="match status" value="1"/>
</dbReference>
<reference evidence="1" key="1">
    <citation type="submission" date="2020-08" db="EMBL/GenBank/DDBJ databases">
        <title>Whole genome shotgun sequence of Polymorphospora rubra NBRC 101157.</title>
        <authorList>
            <person name="Komaki H."/>
            <person name="Tamura T."/>
        </authorList>
    </citation>
    <scope>NUCLEOTIDE SEQUENCE</scope>
    <source>
        <strain evidence="1">NBRC 101157</strain>
    </source>
</reference>
<dbReference type="InterPro" id="IPR042088">
    <property type="entry name" value="OligoPept_F_C"/>
</dbReference>
<evidence type="ECO:0000313" key="2">
    <source>
        <dbReference type="Proteomes" id="UP000680866"/>
    </source>
</evidence>